<organism evidence="2 3">
    <name type="scientific">Fistulifera solaris</name>
    <name type="common">Oleaginous diatom</name>
    <dbReference type="NCBI Taxonomy" id="1519565"/>
    <lineage>
        <taxon>Eukaryota</taxon>
        <taxon>Sar</taxon>
        <taxon>Stramenopiles</taxon>
        <taxon>Ochrophyta</taxon>
        <taxon>Bacillariophyta</taxon>
        <taxon>Bacillariophyceae</taxon>
        <taxon>Bacillariophycidae</taxon>
        <taxon>Naviculales</taxon>
        <taxon>Naviculaceae</taxon>
        <taxon>Fistulifera</taxon>
    </lineage>
</organism>
<dbReference type="PANTHER" id="PTHR11786:SF0">
    <property type="entry name" value="ARYLAMINE N-ACETYLTRANSFERASE 4-RELATED"/>
    <property type="match status" value="1"/>
</dbReference>
<evidence type="ECO:0000313" key="2">
    <source>
        <dbReference type="EMBL" id="GAX24315.1"/>
    </source>
</evidence>
<gene>
    <name evidence="2" type="ORF">FisN_4Lh429</name>
</gene>
<dbReference type="GO" id="GO:0004060">
    <property type="term" value="F:arylamine N-acetyltransferase activity"/>
    <property type="evidence" value="ECO:0007669"/>
    <property type="project" value="UniProtKB-EC"/>
</dbReference>
<dbReference type="EMBL" id="BDSP01000207">
    <property type="protein sequence ID" value="GAX24315.1"/>
    <property type="molecule type" value="Genomic_DNA"/>
</dbReference>
<dbReference type="Gene3D" id="3.30.2140.20">
    <property type="match status" value="1"/>
</dbReference>
<keyword evidence="3" id="KW-1185">Reference proteome</keyword>
<dbReference type="PANTHER" id="PTHR11786">
    <property type="entry name" value="N-HYDROXYARYLAMINE O-ACETYLTRANSFERASE"/>
    <property type="match status" value="1"/>
</dbReference>
<dbReference type="AlphaFoldDB" id="A0A1Z5KDV3"/>
<name>A0A1Z5KDV3_FISSO</name>
<comment type="caution">
    <text evidence="2">The sequence shown here is derived from an EMBL/GenBank/DDBJ whole genome shotgun (WGS) entry which is preliminary data.</text>
</comment>
<evidence type="ECO:0000313" key="3">
    <source>
        <dbReference type="Proteomes" id="UP000198406"/>
    </source>
</evidence>
<dbReference type="InterPro" id="IPR053710">
    <property type="entry name" value="Arylamine_NAT_domain_sf"/>
</dbReference>
<dbReference type="Proteomes" id="UP000198406">
    <property type="component" value="Unassembled WGS sequence"/>
</dbReference>
<proteinExistence type="inferred from homology"/>
<reference evidence="2 3" key="1">
    <citation type="journal article" date="2015" name="Plant Cell">
        <title>Oil accumulation by the oleaginous diatom Fistulifera solaris as revealed by the genome and transcriptome.</title>
        <authorList>
            <person name="Tanaka T."/>
            <person name="Maeda Y."/>
            <person name="Veluchamy A."/>
            <person name="Tanaka M."/>
            <person name="Abida H."/>
            <person name="Marechal E."/>
            <person name="Bowler C."/>
            <person name="Muto M."/>
            <person name="Sunaga Y."/>
            <person name="Tanaka M."/>
            <person name="Yoshino T."/>
            <person name="Taniguchi T."/>
            <person name="Fukuda Y."/>
            <person name="Nemoto M."/>
            <person name="Matsumoto M."/>
            <person name="Wong P.S."/>
            <person name="Aburatani S."/>
            <person name="Fujibuchi W."/>
        </authorList>
    </citation>
    <scope>NUCLEOTIDE SEQUENCE [LARGE SCALE GENOMIC DNA]</scope>
    <source>
        <strain evidence="2 3">JPCC DA0580</strain>
    </source>
</reference>
<evidence type="ECO:0000256" key="1">
    <source>
        <dbReference type="ARBA" id="ARBA00006547"/>
    </source>
</evidence>
<dbReference type="EC" id="2.3.1.5" evidence="2"/>
<dbReference type="OrthoDB" id="46070at2759"/>
<comment type="similarity">
    <text evidence="1">Belongs to the arylamine N-acetyltransferase family.</text>
</comment>
<keyword evidence="2" id="KW-0012">Acyltransferase</keyword>
<dbReference type="InterPro" id="IPR038765">
    <property type="entry name" value="Papain-like_cys_pep_sf"/>
</dbReference>
<dbReference type="InParanoid" id="A0A1Z5KDV3"/>
<dbReference type="InterPro" id="IPR001447">
    <property type="entry name" value="Arylamine_N-AcTrfase"/>
</dbReference>
<dbReference type="SUPFAM" id="SSF54001">
    <property type="entry name" value="Cysteine proteinases"/>
    <property type="match status" value="1"/>
</dbReference>
<dbReference type="Pfam" id="PF00797">
    <property type="entry name" value="Acetyltransf_2"/>
    <property type="match status" value="1"/>
</dbReference>
<sequence length="303" mass="34077">MKLTPLYVTRLGLQSLDFSVPTYENLCRVQEAHLANIPFENTSQHGVGLQLPSLDVEATVSKLMEHRRGGFCFELNGLLSYWLEEIGYKVTRVPGTVLFEDGTPKSEEASHLILVVQCIEVTEEGTTKTSLYFVDVGFGEPSLHPLRYDDEFFAKIQVTPEGMKSQIVRDGDFVYLYWEKEGRMIPRLRWSHSASHLSPSPSLSDFQAGLQSVLHPESIFSKKLIVAKLTRDKKYTLAGNRFKVTGPPRFAEFGEPTIEIRHLSSEEEAHEILEEVFGIPKASSAGLTLVKSNIAPSEMWTDL</sequence>
<protein>
    <submittedName>
        <fullName evidence="2">Arylamine N-acetyltransferase</fullName>
        <ecNumber evidence="2">2.3.1.5</ecNumber>
    </submittedName>
</protein>
<accession>A0A1Z5KDV3</accession>
<keyword evidence="2" id="KW-0808">Transferase</keyword>